<evidence type="ECO:0000256" key="1">
    <source>
        <dbReference type="SAM" id="Phobius"/>
    </source>
</evidence>
<keyword evidence="1" id="KW-0472">Membrane</keyword>
<protein>
    <submittedName>
        <fullName evidence="2">Uncharacterized protein</fullName>
    </submittedName>
</protein>
<sequence>MMTFLTSLFSAIPLFTAALYLSGMAYYYGKCLAHGLDIAEFPQPTDVTLATGYLLWLYAGKVWATTVLLIFLAIFFVIIVLLCSANLRLSWSWRWHQIISSIHSPRVRRFIRKQARIPAPKLGLVFAWLHILYDRMAILALPALLIMLPAASFFLKGMNESQEQIKQFESGHLSPQSAQATSPTLGDTPHLRLMCNTMHCAYRFKDGTIKLVRHDQIVQVTWQSKN</sequence>
<dbReference type="Proteomes" id="UP000774958">
    <property type="component" value="Unassembled WGS sequence"/>
</dbReference>
<name>A0ABS7VAP5_9GAMM</name>
<evidence type="ECO:0000313" key="3">
    <source>
        <dbReference type="Proteomes" id="UP000774958"/>
    </source>
</evidence>
<dbReference type="RefSeq" id="WP_224162754.1">
    <property type="nucleotide sequence ID" value="NZ_JAIRBT010000010.1"/>
</dbReference>
<keyword evidence="1" id="KW-0812">Transmembrane</keyword>
<keyword evidence="1" id="KW-1133">Transmembrane helix</keyword>
<feature type="transmembrane region" description="Helical" evidence="1">
    <location>
        <begin position="115"/>
        <end position="131"/>
    </location>
</feature>
<feature type="transmembrane region" description="Helical" evidence="1">
    <location>
        <begin position="62"/>
        <end position="87"/>
    </location>
</feature>
<proteinExistence type="predicted"/>
<gene>
    <name evidence="2" type="ORF">LA374_09620</name>
</gene>
<dbReference type="EMBL" id="JAIRBT010000010">
    <property type="protein sequence ID" value="MBZ6066461.1"/>
    <property type="molecule type" value="Genomic_DNA"/>
</dbReference>
<keyword evidence="3" id="KW-1185">Reference proteome</keyword>
<accession>A0ABS7VAP5</accession>
<reference evidence="2 3" key="1">
    <citation type="submission" date="2021-09" db="EMBL/GenBank/DDBJ databases">
        <title>Aeromonas schubertii isolated from Asian sea bass.</title>
        <authorList>
            <person name="Pinpimai K."/>
        </authorList>
    </citation>
    <scope>NUCLEOTIDE SEQUENCE [LARGE SCALE GENOMIC DNA]</scope>
    <source>
        <strain evidence="2 3">CHULA2021a</strain>
    </source>
</reference>
<feature type="transmembrane region" description="Helical" evidence="1">
    <location>
        <begin position="137"/>
        <end position="155"/>
    </location>
</feature>
<comment type="caution">
    <text evidence="2">The sequence shown here is derived from an EMBL/GenBank/DDBJ whole genome shotgun (WGS) entry which is preliminary data.</text>
</comment>
<organism evidence="2 3">
    <name type="scientific">Aeromonas schubertii</name>
    <dbReference type="NCBI Taxonomy" id="652"/>
    <lineage>
        <taxon>Bacteria</taxon>
        <taxon>Pseudomonadati</taxon>
        <taxon>Pseudomonadota</taxon>
        <taxon>Gammaproteobacteria</taxon>
        <taxon>Aeromonadales</taxon>
        <taxon>Aeromonadaceae</taxon>
        <taxon>Aeromonas</taxon>
    </lineage>
</organism>
<evidence type="ECO:0000313" key="2">
    <source>
        <dbReference type="EMBL" id="MBZ6066461.1"/>
    </source>
</evidence>